<dbReference type="EC" id="2.5.1.97" evidence="2"/>
<dbReference type="OrthoDB" id="9781701at2"/>
<name>A0A4P6P721_9GAMM</name>
<dbReference type="Gene3D" id="3.90.1210.10">
    <property type="entry name" value="Antifreeze-like/N-acetylneuraminic acid synthase C-terminal domain"/>
    <property type="match status" value="1"/>
</dbReference>
<dbReference type="InterPro" id="IPR013132">
    <property type="entry name" value="PseI/NeuA/B-like_N"/>
</dbReference>
<dbReference type="CDD" id="cd11615">
    <property type="entry name" value="SAF_NeuB_like"/>
    <property type="match status" value="1"/>
</dbReference>
<keyword evidence="2" id="KW-0808">Transferase</keyword>
<dbReference type="InterPro" id="IPR006190">
    <property type="entry name" value="SAF_AFP_Neu5Ac"/>
</dbReference>
<dbReference type="InterPro" id="IPR013974">
    <property type="entry name" value="SAF"/>
</dbReference>
<accession>A0A4P6P721</accession>
<dbReference type="SUPFAM" id="SSF51269">
    <property type="entry name" value="AFP III-like domain"/>
    <property type="match status" value="1"/>
</dbReference>
<dbReference type="RefSeq" id="WP_130600173.1">
    <property type="nucleotide sequence ID" value="NZ_CP034759.1"/>
</dbReference>
<dbReference type="KEGG" id="lsd:EMK97_05540"/>
<dbReference type="GO" id="GO:0016051">
    <property type="term" value="P:carbohydrate biosynthetic process"/>
    <property type="evidence" value="ECO:0007669"/>
    <property type="project" value="InterPro"/>
</dbReference>
<sequence>MTDKFITIDNKKIGANHKPYIIAELSANHNGKIDKALKAIEVAAQCGADAVKIQSYTADTMTIDCDKDDFQVKGGLWDGYKLYDLYQWAQTPFEWHQQLFAKAKEVGITLFSTPFDESAVDLLEALDAPAYKLASFEITDLPLIKRIAQTGKPMIISTGMANLEEITDAINTAKDNGCKELVVLHCISAYPAPFEQANLATIADIAKRFDVIAGLSDHTLGTVVSVTSIALGASLIEKHFTLDRNDKGPDAEFSLEPDELKRLVEETQAAHQALGVAGYERKPVEQASMKFRRSLYFVKDIVKGEQITEQHIRRIRPGYGIAPKYFQQLLGKKVTQTITRGTAVSWDLIDSEKGDEQ</sequence>
<evidence type="ECO:0000313" key="3">
    <source>
        <dbReference type="Proteomes" id="UP000290244"/>
    </source>
</evidence>
<dbReference type="Pfam" id="PF08666">
    <property type="entry name" value="SAF"/>
    <property type="match status" value="1"/>
</dbReference>
<dbReference type="SMART" id="SM00858">
    <property type="entry name" value="SAF"/>
    <property type="match status" value="1"/>
</dbReference>
<dbReference type="NCBIfam" id="TIGR03586">
    <property type="entry name" value="PseI"/>
    <property type="match status" value="1"/>
</dbReference>
<evidence type="ECO:0000259" key="1">
    <source>
        <dbReference type="PROSITE" id="PS50844"/>
    </source>
</evidence>
<proteinExistence type="predicted"/>
<organism evidence="2 3">
    <name type="scientific">Litorilituus sediminis</name>
    <dbReference type="NCBI Taxonomy" id="718192"/>
    <lineage>
        <taxon>Bacteria</taxon>
        <taxon>Pseudomonadati</taxon>
        <taxon>Pseudomonadota</taxon>
        <taxon>Gammaproteobacteria</taxon>
        <taxon>Alteromonadales</taxon>
        <taxon>Colwelliaceae</taxon>
        <taxon>Litorilituus</taxon>
    </lineage>
</organism>
<dbReference type="PROSITE" id="PS50844">
    <property type="entry name" value="AFP_LIKE"/>
    <property type="match status" value="1"/>
</dbReference>
<dbReference type="GO" id="GO:0047444">
    <property type="term" value="F:N-acylneuraminate-9-phosphate synthase activity"/>
    <property type="evidence" value="ECO:0007669"/>
    <property type="project" value="TreeGrafter"/>
</dbReference>
<dbReference type="PANTHER" id="PTHR42966">
    <property type="entry name" value="N-ACETYLNEURAMINATE SYNTHASE"/>
    <property type="match status" value="1"/>
</dbReference>
<feature type="domain" description="AFP-like" evidence="1">
    <location>
        <begin position="294"/>
        <end position="352"/>
    </location>
</feature>
<dbReference type="InterPro" id="IPR051690">
    <property type="entry name" value="PseI-like"/>
</dbReference>
<dbReference type="Pfam" id="PF03102">
    <property type="entry name" value="NeuB"/>
    <property type="match status" value="1"/>
</dbReference>
<dbReference type="Proteomes" id="UP000290244">
    <property type="component" value="Chromosome"/>
</dbReference>
<dbReference type="InterPro" id="IPR057736">
    <property type="entry name" value="SAF_PseI/NeuA/NeuB"/>
</dbReference>
<evidence type="ECO:0000313" key="2">
    <source>
        <dbReference type="EMBL" id="QBG35215.1"/>
    </source>
</evidence>
<protein>
    <submittedName>
        <fullName evidence="2">Pseudaminic acid synthase</fullName>
        <ecNumber evidence="2">2.5.1.97</ecNumber>
    </submittedName>
</protein>
<dbReference type="SUPFAM" id="SSF51569">
    <property type="entry name" value="Aldolase"/>
    <property type="match status" value="1"/>
</dbReference>
<dbReference type="AlphaFoldDB" id="A0A4P6P721"/>
<dbReference type="InterPro" id="IPR020030">
    <property type="entry name" value="Pseudaminic_synth_PseI"/>
</dbReference>
<dbReference type="InterPro" id="IPR036732">
    <property type="entry name" value="AFP_Neu5c_C_sf"/>
</dbReference>
<dbReference type="PANTHER" id="PTHR42966:SF2">
    <property type="entry name" value="PSEUDAMINIC ACID SYNTHASE"/>
    <property type="match status" value="1"/>
</dbReference>
<dbReference type="EMBL" id="CP034759">
    <property type="protein sequence ID" value="QBG35215.1"/>
    <property type="molecule type" value="Genomic_DNA"/>
</dbReference>
<keyword evidence="3" id="KW-1185">Reference proteome</keyword>
<reference evidence="2 3" key="1">
    <citation type="submission" date="2018-12" db="EMBL/GenBank/DDBJ databases">
        <title>Complete genome of Litorilituus sediminis.</title>
        <authorList>
            <person name="Liu A."/>
            <person name="Rong J."/>
        </authorList>
    </citation>
    <scope>NUCLEOTIDE SEQUENCE [LARGE SCALE GENOMIC DNA]</scope>
    <source>
        <strain evidence="2 3">JCM 17549</strain>
    </source>
</reference>
<dbReference type="InterPro" id="IPR013785">
    <property type="entry name" value="Aldolase_TIM"/>
</dbReference>
<dbReference type="Gene3D" id="3.20.20.70">
    <property type="entry name" value="Aldolase class I"/>
    <property type="match status" value="1"/>
</dbReference>
<gene>
    <name evidence="2" type="primary">pseI</name>
    <name evidence="2" type="ORF">EMK97_05540</name>
</gene>